<dbReference type="InterPro" id="IPR016084">
    <property type="entry name" value="Haem_Oase-like_multi-hlx"/>
</dbReference>
<dbReference type="STRING" id="708187.A0A1Q8RCL6"/>
<proteinExistence type="predicted"/>
<evidence type="ECO:0000313" key="2">
    <source>
        <dbReference type="Proteomes" id="UP000186583"/>
    </source>
</evidence>
<protein>
    <recommendedName>
        <fullName evidence="3">Thiaminase-2/PQQC domain-containing protein</fullName>
    </recommendedName>
</protein>
<dbReference type="AlphaFoldDB" id="A0A1Q8RCL6"/>
<gene>
    <name evidence="1" type="ORF">CCHL11_07699</name>
</gene>
<dbReference type="OrthoDB" id="37730at2759"/>
<name>A0A1Q8RCL6_9PEZI</name>
<dbReference type="EMBL" id="MPGH01000232">
    <property type="protein sequence ID" value="OLN82081.1"/>
    <property type="molecule type" value="Genomic_DNA"/>
</dbReference>
<organism evidence="1 2">
    <name type="scientific">Colletotrichum chlorophyti</name>
    <dbReference type="NCBI Taxonomy" id="708187"/>
    <lineage>
        <taxon>Eukaryota</taxon>
        <taxon>Fungi</taxon>
        <taxon>Dikarya</taxon>
        <taxon>Ascomycota</taxon>
        <taxon>Pezizomycotina</taxon>
        <taxon>Sordariomycetes</taxon>
        <taxon>Hypocreomycetidae</taxon>
        <taxon>Glomerellales</taxon>
        <taxon>Glomerellaceae</taxon>
        <taxon>Colletotrichum</taxon>
    </lineage>
</organism>
<dbReference type="SUPFAM" id="SSF48613">
    <property type="entry name" value="Heme oxygenase-like"/>
    <property type="match status" value="1"/>
</dbReference>
<sequence>MSGNKKSLTERLLISDQDAYARATRSPFLTAAAAGTLPKDVLGRWLANDRLYIHAYIKGVGQLLSALTLPDVVPTADNRTAAQGLRYGEQLMQEELLQWLIDALVNVRREEKFFVETAGGYGIGINLPTGAGDRVDQQTKLPGLVQFEQLFGSIGGPSDDRDDRYAWLEGAVVLYATEKCYLDAWTGARDALGDCGDGARDADGGALRKEFIPNWSSAEFRDFVDRLGAVIDRAFRGIDPEDRELQARVEARALQIWKDVLCAEEAFWPALG</sequence>
<dbReference type="PANTHER" id="PTHR41813:SF2">
    <property type="entry name" value="REGULATOR PAB1642, PUTATIVE (AFU_ORTHOLOGUE AFUA_3G11955)-RELATED"/>
    <property type="match status" value="1"/>
</dbReference>
<dbReference type="PANTHER" id="PTHR41813">
    <property type="entry name" value="REGULATOR PAB1642, PUTATIVE (AFU_ORTHOLOGUE AFUA_3G11955)-RELATED"/>
    <property type="match status" value="1"/>
</dbReference>
<dbReference type="Proteomes" id="UP000186583">
    <property type="component" value="Unassembled WGS sequence"/>
</dbReference>
<keyword evidence="2" id="KW-1185">Reference proteome</keyword>
<evidence type="ECO:0000313" key="1">
    <source>
        <dbReference type="EMBL" id="OLN82081.1"/>
    </source>
</evidence>
<accession>A0A1Q8RCL6</accession>
<dbReference type="CDD" id="cd19357">
    <property type="entry name" value="TenA_E_At3g16990-like"/>
    <property type="match status" value="1"/>
</dbReference>
<dbReference type="InterPro" id="IPR053261">
    <property type="entry name" value="Polyketide-peptide_reg"/>
</dbReference>
<evidence type="ECO:0008006" key="3">
    <source>
        <dbReference type="Google" id="ProtNLM"/>
    </source>
</evidence>
<reference evidence="1 2" key="1">
    <citation type="submission" date="2016-11" db="EMBL/GenBank/DDBJ databases">
        <title>Draft Genome Assembly of Colletotrichum chlorophyti a pathogen of herbaceous plants.</title>
        <authorList>
            <person name="Gan P."/>
            <person name="Narusaka M."/>
            <person name="Tsushima A."/>
            <person name="Narusaka Y."/>
            <person name="Takano Y."/>
            <person name="Shirasu K."/>
        </authorList>
    </citation>
    <scope>NUCLEOTIDE SEQUENCE [LARGE SCALE GENOMIC DNA]</scope>
    <source>
        <strain evidence="1 2">NTL11</strain>
    </source>
</reference>
<comment type="caution">
    <text evidence="1">The sequence shown here is derived from an EMBL/GenBank/DDBJ whole genome shotgun (WGS) entry which is preliminary data.</text>
</comment>
<dbReference type="Gene3D" id="1.20.910.10">
    <property type="entry name" value="Heme oxygenase-like"/>
    <property type="match status" value="1"/>
</dbReference>